<evidence type="ECO:0000256" key="4">
    <source>
        <dbReference type="ARBA" id="ARBA00011905"/>
    </source>
</evidence>
<evidence type="ECO:0000256" key="5">
    <source>
        <dbReference type="ARBA" id="ARBA00022490"/>
    </source>
</evidence>
<dbReference type="GO" id="GO:0008119">
    <property type="term" value="F:thiopurine S-methyltransferase activity"/>
    <property type="evidence" value="ECO:0000318"/>
    <property type="project" value="GO_Central"/>
</dbReference>
<comment type="subcellular location">
    <subcellularLocation>
        <location evidence="2">Cytoplasm</location>
    </subcellularLocation>
</comment>
<keyword evidence="5" id="KW-0963">Cytoplasm</keyword>
<dbReference type="GO" id="GO:0005737">
    <property type="term" value="C:cytoplasm"/>
    <property type="evidence" value="ECO:0007669"/>
    <property type="project" value="UniProtKB-SubCell"/>
</dbReference>
<dbReference type="HOGENOM" id="CLU_085515_0_0_1"/>
<dbReference type="KEGG" id="tad:TRIADDRAFT_58746"/>
<keyword evidence="8" id="KW-0949">S-adenosyl-L-methionine</keyword>
<dbReference type="FunFam" id="3.40.50.150:FF:000101">
    <property type="entry name" value="Thiopurine S-methyltransferase"/>
    <property type="match status" value="1"/>
</dbReference>
<dbReference type="eggNOG" id="ENOG502QSF5">
    <property type="taxonomic scope" value="Eukaryota"/>
</dbReference>
<dbReference type="Pfam" id="PF05724">
    <property type="entry name" value="TPMT"/>
    <property type="match status" value="1"/>
</dbReference>
<evidence type="ECO:0000313" key="9">
    <source>
        <dbReference type="EMBL" id="EDV22807.1"/>
    </source>
</evidence>
<evidence type="ECO:0000256" key="7">
    <source>
        <dbReference type="ARBA" id="ARBA00022679"/>
    </source>
</evidence>
<dbReference type="PhylomeDB" id="B3S3J5"/>
<dbReference type="InterPro" id="IPR008854">
    <property type="entry name" value="TPMT"/>
</dbReference>
<dbReference type="SUPFAM" id="SSF53335">
    <property type="entry name" value="S-adenosyl-L-methionine-dependent methyltransferases"/>
    <property type="match status" value="1"/>
</dbReference>
<dbReference type="Gene3D" id="3.40.50.150">
    <property type="entry name" value="Vaccinia Virus protein VP39"/>
    <property type="match status" value="1"/>
</dbReference>
<accession>B3S3J5</accession>
<evidence type="ECO:0000313" key="10">
    <source>
        <dbReference type="Proteomes" id="UP000009022"/>
    </source>
</evidence>
<protein>
    <recommendedName>
        <fullName evidence="4">thiopurine S-methyltransferase</fullName>
        <ecNumber evidence="4">2.1.1.67</ecNumber>
    </recommendedName>
</protein>
<evidence type="ECO:0000256" key="3">
    <source>
        <dbReference type="ARBA" id="ARBA00008145"/>
    </source>
</evidence>
<dbReference type="InterPro" id="IPR029063">
    <property type="entry name" value="SAM-dependent_MTases_sf"/>
</dbReference>
<dbReference type="PANTHER" id="PTHR10259">
    <property type="entry name" value="THIOPURINE S-METHYLTRANSFERASE"/>
    <property type="match status" value="1"/>
</dbReference>
<dbReference type="OrthoDB" id="276151at2759"/>
<dbReference type="PROSITE" id="PS51585">
    <property type="entry name" value="SAM_MT_TPMT"/>
    <property type="match status" value="1"/>
</dbReference>
<dbReference type="PANTHER" id="PTHR10259:SF11">
    <property type="entry name" value="THIOPURINE S-METHYLTRANSFERASE"/>
    <property type="match status" value="1"/>
</dbReference>
<dbReference type="EC" id="2.1.1.67" evidence="4"/>
<comment type="catalytic activity">
    <reaction evidence="1">
        <text>S-adenosyl-L-methionine + a thiopurine = S-adenosyl-L-homocysteine + a thiopurine S-methylether.</text>
        <dbReference type="EC" id="2.1.1.67"/>
    </reaction>
</comment>
<evidence type="ECO:0000256" key="2">
    <source>
        <dbReference type="ARBA" id="ARBA00004496"/>
    </source>
</evidence>
<evidence type="ECO:0000256" key="6">
    <source>
        <dbReference type="ARBA" id="ARBA00022603"/>
    </source>
</evidence>
<organism evidence="9 10">
    <name type="scientific">Trichoplax adhaerens</name>
    <name type="common">Trichoplax reptans</name>
    <dbReference type="NCBI Taxonomy" id="10228"/>
    <lineage>
        <taxon>Eukaryota</taxon>
        <taxon>Metazoa</taxon>
        <taxon>Placozoa</taxon>
        <taxon>Uniplacotomia</taxon>
        <taxon>Trichoplacea</taxon>
        <taxon>Trichoplacidae</taxon>
        <taxon>Trichoplax</taxon>
    </lineage>
</organism>
<dbReference type="OMA" id="TICYDAP"/>
<dbReference type="GeneID" id="6755886"/>
<evidence type="ECO:0000256" key="1">
    <source>
        <dbReference type="ARBA" id="ARBA00000903"/>
    </source>
</evidence>
<gene>
    <name evidence="9" type="ORF">TRIADDRAFT_58746</name>
</gene>
<proteinExistence type="inferred from homology"/>
<keyword evidence="6" id="KW-0489">Methyltransferase</keyword>
<keyword evidence="7" id="KW-0808">Transferase</keyword>
<dbReference type="EMBL" id="DS985248">
    <property type="protein sequence ID" value="EDV22807.1"/>
    <property type="molecule type" value="Genomic_DNA"/>
</dbReference>
<dbReference type="GO" id="GO:0032259">
    <property type="term" value="P:methylation"/>
    <property type="evidence" value="ECO:0007669"/>
    <property type="project" value="UniProtKB-KW"/>
</dbReference>
<comment type="similarity">
    <text evidence="3">Belongs to the class I-like SAM-binding methyltransferase superfamily. TPMT family.</text>
</comment>
<dbReference type="FunCoup" id="B3S3J5">
    <property type="interactions" value="249"/>
</dbReference>
<keyword evidence="10" id="KW-1185">Reference proteome</keyword>
<dbReference type="Proteomes" id="UP000009022">
    <property type="component" value="Unassembled WGS sequence"/>
</dbReference>
<reference evidence="9 10" key="1">
    <citation type="journal article" date="2008" name="Nature">
        <title>The Trichoplax genome and the nature of placozoans.</title>
        <authorList>
            <person name="Srivastava M."/>
            <person name="Begovic E."/>
            <person name="Chapman J."/>
            <person name="Putnam N.H."/>
            <person name="Hellsten U."/>
            <person name="Kawashima T."/>
            <person name="Kuo A."/>
            <person name="Mitros T."/>
            <person name="Salamov A."/>
            <person name="Carpenter M.L."/>
            <person name="Signorovitch A.Y."/>
            <person name="Moreno M.A."/>
            <person name="Kamm K."/>
            <person name="Grimwood J."/>
            <person name="Schmutz J."/>
            <person name="Shapiro H."/>
            <person name="Grigoriev I.V."/>
            <person name="Buss L.W."/>
            <person name="Schierwater B."/>
            <person name="Dellaporta S.L."/>
            <person name="Rokhsar D.S."/>
        </authorList>
    </citation>
    <scope>NUCLEOTIDE SEQUENCE [LARGE SCALE GENOMIC DNA]</scope>
    <source>
        <strain evidence="9 10">Grell-BS-1999</strain>
    </source>
</reference>
<evidence type="ECO:0000256" key="8">
    <source>
        <dbReference type="ARBA" id="ARBA00022691"/>
    </source>
</evidence>
<dbReference type="RefSeq" id="XP_002114673.1">
    <property type="nucleotide sequence ID" value="XM_002114637.1"/>
</dbReference>
<sequence>MYAISSHICRKAERVGGRLRYLILGALTRSTYRIDRLKMSENRQTYEDYAQKGHYNHQDWSQRWQNQTTKWHVEEANPHLVENYETHLQDKDNPHSSIFVPLCGKSLDMIWLAQKGHQVVGVEVVEQPCHDFFQENKIEYKVQNLQGVEGKVLTSQVTEMNITIYNCDYFALTPKLLGYRFDSVWDRAAFVAINPDLRCDYAKHLASLMAPSGRGLLVSLNYDINERIHPGPPFCTPDALVQSVFSPLALVQKLSSTLLTGQRIERFHLSYMDENINYLKFNKE</sequence>
<dbReference type="AlphaFoldDB" id="B3S3J5"/>
<dbReference type="CTD" id="6755886"/>
<dbReference type="STRING" id="10228.B3S3J5"/>
<name>B3S3J5_TRIAD</name>
<dbReference type="InParanoid" id="B3S3J5"/>